<organism evidence="2 3">
    <name type="scientific">Brassica napus</name>
    <name type="common">Rape</name>
    <dbReference type="NCBI Taxonomy" id="3708"/>
    <lineage>
        <taxon>Eukaryota</taxon>
        <taxon>Viridiplantae</taxon>
        <taxon>Streptophyta</taxon>
        <taxon>Embryophyta</taxon>
        <taxon>Tracheophyta</taxon>
        <taxon>Spermatophyta</taxon>
        <taxon>Magnoliopsida</taxon>
        <taxon>eudicotyledons</taxon>
        <taxon>Gunneridae</taxon>
        <taxon>Pentapetalae</taxon>
        <taxon>rosids</taxon>
        <taxon>malvids</taxon>
        <taxon>Brassicales</taxon>
        <taxon>Brassicaceae</taxon>
        <taxon>Brassiceae</taxon>
        <taxon>Brassica</taxon>
    </lineage>
</organism>
<comment type="caution">
    <text evidence="2">The sequence shown here is derived from an EMBL/GenBank/DDBJ whole genome shotgun (WGS) entry which is preliminary data.</text>
</comment>
<keyword evidence="3" id="KW-1185">Reference proteome</keyword>
<reference evidence="2 3" key="1">
    <citation type="submission" date="2021-05" db="EMBL/GenBank/DDBJ databases">
        <title>Genome Assembly of Synthetic Allotetraploid Brassica napus Reveals Homoeologous Exchanges between Subgenomes.</title>
        <authorList>
            <person name="Davis J.T."/>
        </authorList>
    </citation>
    <scope>NUCLEOTIDE SEQUENCE [LARGE SCALE GENOMIC DNA]</scope>
    <source>
        <strain evidence="3">cv. Da-Ae</strain>
        <tissue evidence="2">Seedling</tissue>
    </source>
</reference>
<dbReference type="Proteomes" id="UP000824890">
    <property type="component" value="Unassembled WGS sequence"/>
</dbReference>
<feature type="compositionally biased region" description="Polar residues" evidence="1">
    <location>
        <begin position="187"/>
        <end position="200"/>
    </location>
</feature>
<sequence>MSPLTSSPILSKSSPVLASFTNSSTVLSQSPDLTNTTSTSAQAHAFTSNQETSMEAPAKFVPTLGAWAKALHCKPPATPPKSSTPKDYDPAITLSPPELKADGKHRFPWVPRLSPQSRNLYCAATPTYRLDGRLKYLFLQCTCSPAGTDTRVAQNLSNNLDKESSLVHSQQPNVTTFQDNTLITSEDTSSEILSPSTSHSQKVKHATPSHSQHEKPTPLPMSVNTFSPLVDSQFTPIDTHITGSFPSTIINNEVTITSEVGSLNTTPINCAFESLSHVGEVGIEPSNLFNFTRDGRKSKPPIKYQSMKWKTVHGKGKHGHHVGGASH</sequence>
<name>A0ABQ8CP92_BRANA</name>
<proteinExistence type="predicted"/>
<accession>A0ABQ8CP92</accession>
<feature type="region of interest" description="Disordered" evidence="1">
    <location>
        <begin position="75"/>
        <end position="101"/>
    </location>
</feature>
<evidence type="ECO:0000313" key="3">
    <source>
        <dbReference type="Proteomes" id="UP000824890"/>
    </source>
</evidence>
<evidence type="ECO:0000313" key="2">
    <source>
        <dbReference type="EMBL" id="KAH0918884.1"/>
    </source>
</evidence>
<feature type="region of interest" description="Disordered" evidence="1">
    <location>
        <begin position="187"/>
        <end position="220"/>
    </location>
</feature>
<protein>
    <submittedName>
        <fullName evidence="2">Uncharacterized protein</fullName>
    </submittedName>
</protein>
<gene>
    <name evidence="2" type="ORF">HID58_026544</name>
</gene>
<evidence type="ECO:0000256" key="1">
    <source>
        <dbReference type="SAM" id="MobiDB-lite"/>
    </source>
</evidence>
<dbReference type="EMBL" id="JAGKQM010000007">
    <property type="protein sequence ID" value="KAH0918884.1"/>
    <property type="molecule type" value="Genomic_DNA"/>
</dbReference>